<dbReference type="InterPro" id="IPR012337">
    <property type="entry name" value="RNaseH-like_sf"/>
</dbReference>
<keyword evidence="3" id="KW-0238">DNA-binding</keyword>
<evidence type="ECO:0000259" key="5">
    <source>
        <dbReference type="PROSITE" id="PS50994"/>
    </source>
</evidence>
<geneLocation type="plasmid" evidence="8">
    <name>pETB791</name>
</geneLocation>
<keyword evidence="6" id="KW-0614">Plasmid</keyword>
<geneLocation type="plasmid" evidence="7">
    <name>pETB459</name>
</geneLocation>
<evidence type="ECO:0000256" key="1">
    <source>
        <dbReference type="ARBA" id="ARBA00002286"/>
    </source>
</evidence>
<comment type="function">
    <text evidence="1">Involved in the transposition of the insertion sequence.</text>
</comment>
<dbReference type="EMBL" id="KY436024">
    <property type="protein sequence ID" value="ARF19435.1"/>
    <property type="molecule type" value="Genomic_DNA"/>
</dbReference>
<evidence type="ECO:0000313" key="8">
    <source>
        <dbReference type="EMBL" id="ARF19435.1"/>
    </source>
</evidence>
<evidence type="ECO:0000313" key="6">
    <source>
        <dbReference type="EMBL" id="ARF19299.1"/>
    </source>
</evidence>
<dbReference type="PANTHER" id="PTHR35528">
    <property type="entry name" value="BLL1675 PROTEIN"/>
    <property type="match status" value="1"/>
</dbReference>
<dbReference type="AlphaFoldDB" id="A0A1W5T8H5"/>
<evidence type="ECO:0000256" key="4">
    <source>
        <dbReference type="ARBA" id="ARBA00023172"/>
    </source>
</evidence>
<sequence length="227" mass="27218">MQRMNYFRYKQFDKDVITVAVGYYLRYALSYRDISEILRERGIYVHHSTIYRWVQEYAPILYQIWKKKNKQAYYKWHIDETYIKIKGQWHYLYRAIDADGHTLDISLRKKRDNHSAYTFIKCLIKQFGKPQMIITDQAPSTKVAMSKVIKDFKLTPNCHCTSKYLNNLIEQDHRHIKVRKISYQSINTAKNTIKGIECIYGLYKKNRRSLQIYGFSPCRVISIMLAS</sequence>
<dbReference type="EMBL" id="KY436021">
    <property type="protein sequence ID" value="ARF19299.1"/>
    <property type="molecule type" value="Genomic_DNA"/>
</dbReference>
<evidence type="ECO:0000256" key="2">
    <source>
        <dbReference type="ARBA" id="ARBA00022578"/>
    </source>
</evidence>
<dbReference type="Gene3D" id="3.30.420.10">
    <property type="entry name" value="Ribonuclease H-like superfamily/Ribonuclease H"/>
    <property type="match status" value="1"/>
</dbReference>
<dbReference type="GO" id="GO:0006310">
    <property type="term" value="P:DNA recombination"/>
    <property type="evidence" value="ECO:0007669"/>
    <property type="project" value="UniProtKB-KW"/>
</dbReference>
<dbReference type="PROSITE" id="PS50994">
    <property type="entry name" value="INTEGRASE"/>
    <property type="match status" value="1"/>
</dbReference>
<accession>A0A1W5T8H5</accession>
<proteinExistence type="predicted"/>
<geneLocation type="plasmid" evidence="6">
    <name>pETB049</name>
</geneLocation>
<dbReference type="InterPro" id="IPR052183">
    <property type="entry name" value="IS_Transposase"/>
</dbReference>
<evidence type="ECO:0000256" key="3">
    <source>
        <dbReference type="ARBA" id="ARBA00023125"/>
    </source>
</evidence>
<dbReference type="InterPro" id="IPR036397">
    <property type="entry name" value="RNaseH_sf"/>
</dbReference>
<evidence type="ECO:0000313" key="7">
    <source>
        <dbReference type="EMBL" id="ARF19346.1"/>
    </source>
</evidence>
<dbReference type="EMBL" id="KY436022">
    <property type="protein sequence ID" value="ARF19346.1"/>
    <property type="molecule type" value="Genomic_DNA"/>
</dbReference>
<name>A0A1W5T8H5_STAAU</name>
<dbReference type="InterPro" id="IPR032874">
    <property type="entry name" value="DDE_dom"/>
</dbReference>
<dbReference type="GO" id="GO:0032196">
    <property type="term" value="P:transposition"/>
    <property type="evidence" value="ECO:0007669"/>
    <property type="project" value="UniProtKB-KW"/>
</dbReference>
<dbReference type="GO" id="GO:0015074">
    <property type="term" value="P:DNA integration"/>
    <property type="evidence" value="ECO:0007669"/>
    <property type="project" value="InterPro"/>
</dbReference>
<dbReference type="Pfam" id="PF13610">
    <property type="entry name" value="DDE_Tnp_IS240"/>
    <property type="match status" value="1"/>
</dbReference>
<protein>
    <submittedName>
        <fullName evidence="6">Transposase</fullName>
    </submittedName>
</protein>
<dbReference type="GO" id="GO:0003677">
    <property type="term" value="F:DNA binding"/>
    <property type="evidence" value="ECO:0007669"/>
    <property type="project" value="UniProtKB-KW"/>
</dbReference>
<dbReference type="PANTHER" id="PTHR35528:SF3">
    <property type="entry name" value="BLL1675 PROTEIN"/>
    <property type="match status" value="1"/>
</dbReference>
<dbReference type="InterPro" id="IPR001584">
    <property type="entry name" value="Integrase_cat-core"/>
</dbReference>
<organism evidence="6">
    <name type="scientific">Staphylococcus aureus</name>
    <dbReference type="NCBI Taxonomy" id="1280"/>
    <lineage>
        <taxon>Bacteria</taxon>
        <taxon>Bacillati</taxon>
        <taxon>Bacillota</taxon>
        <taxon>Bacilli</taxon>
        <taxon>Bacillales</taxon>
        <taxon>Staphylococcaceae</taxon>
        <taxon>Staphylococcus</taxon>
    </lineage>
</organism>
<dbReference type="InterPro" id="IPR047930">
    <property type="entry name" value="Transpos_IS6"/>
</dbReference>
<feature type="domain" description="Integrase catalytic" evidence="5">
    <location>
        <begin position="55"/>
        <end position="225"/>
    </location>
</feature>
<dbReference type="SUPFAM" id="SSF53098">
    <property type="entry name" value="Ribonuclease H-like"/>
    <property type="match status" value="1"/>
</dbReference>
<keyword evidence="4" id="KW-0233">DNA recombination</keyword>
<keyword evidence="2" id="KW-0815">Transposition</keyword>
<reference evidence="6" key="1">
    <citation type="submission" date="2017-01" db="EMBL/GenBank/DDBJ databases">
        <authorList>
            <person name="Botka T."/>
            <person name="Ruzickova V."/>
            <person name="Rychlik I."/>
        </authorList>
    </citation>
    <scope>NUCLEOTIDE SEQUENCE</scope>
    <source>
        <strain evidence="7">NRL 03/459</strain>
        <strain evidence="8">NRL 13/791</strain>
        <strain evidence="6">NRL 99/049</strain>
        <plasmid evidence="6">pETB049</plasmid>
        <plasmid evidence="7">pETB459</plasmid>
        <plasmid evidence="8">pETB791</plasmid>
    </source>
</reference>
<dbReference type="NCBIfam" id="NF033587">
    <property type="entry name" value="transpos_IS6"/>
    <property type="match status" value="1"/>
</dbReference>